<gene>
    <name evidence="7" type="ORF">TorRG33x02_035130</name>
</gene>
<evidence type="ECO:0000256" key="3">
    <source>
        <dbReference type="ARBA" id="ARBA00023242"/>
    </source>
</evidence>
<organism evidence="7 8">
    <name type="scientific">Trema orientale</name>
    <name type="common">Charcoal tree</name>
    <name type="synonym">Celtis orientalis</name>
    <dbReference type="NCBI Taxonomy" id="63057"/>
    <lineage>
        <taxon>Eukaryota</taxon>
        <taxon>Viridiplantae</taxon>
        <taxon>Streptophyta</taxon>
        <taxon>Embryophyta</taxon>
        <taxon>Tracheophyta</taxon>
        <taxon>Spermatophyta</taxon>
        <taxon>Magnoliopsida</taxon>
        <taxon>eudicotyledons</taxon>
        <taxon>Gunneridae</taxon>
        <taxon>Pentapetalae</taxon>
        <taxon>rosids</taxon>
        <taxon>fabids</taxon>
        <taxon>Rosales</taxon>
        <taxon>Cannabaceae</taxon>
        <taxon>Trema</taxon>
    </lineage>
</organism>
<keyword evidence="7" id="KW-0240">DNA-directed RNA polymerase</keyword>
<dbReference type="Pfam" id="PF01191">
    <property type="entry name" value="RNA_pol_Rpb5_C"/>
    <property type="match status" value="1"/>
</dbReference>
<dbReference type="InterPro" id="IPR014381">
    <property type="entry name" value="Arch_Rpo5/euc_Rpb5"/>
</dbReference>
<evidence type="ECO:0000256" key="2">
    <source>
        <dbReference type="ARBA" id="ARBA00023163"/>
    </source>
</evidence>
<dbReference type="GO" id="GO:0005665">
    <property type="term" value="C:RNA polymerase II, core complex"/>
    <property type="evidence" value="ECO:0007669"/>
    <property type="project" value="TreeGrafter"/>
</dbReference>
<evidence type="ECO:0000313" key="7">
    <source>
        <dbReference type="EMBL" id="POO00882.1"/>
    </source>
</evidence>
<dbReference type="SUPFAM" id="SSF53036">
    <property type="entry name" value="Eukaryotic RPB5 N-terminal domain"/>
    <property type="match status" value="1"/>
</dbReference>
<dbReference type="Proteomes" id="UP000237000">
    <property type="component" value="Unassembled WGS sequence"/>
</dbReference>
<dbReference type="GO" id="GO:0003899">
    <property type="term" value="F:DNA-directed RNA polymerase activity"/>
    <property type="evidence" value="ECO:0007669"/>
    <property type="project" value="InterPro"/>
</dbReference>
<dbReference type="PANTHER" id="PTHR10535">
    <property type="entry name" value="DNA-DIRECTED RNA POLYMERASES I, II, AND III SUBUNIT RPABC1"/>
    <property type="match status" value="1"/>
</dbReference>
<name>A0A2P5FSY4_TREOI</name>
<comment type="caution">
    <text evidence="7">The sequence shown here is derived from an EMBL/GenBank/DDBJ whole genome shotgun (WGS) entry which is preliminary data.</text>
</comment>
<dbReference type="InterPro" id="IPR036710">
    <property type="entry name" value="RNA_pol_Rpb5_N_sf"/>
</dbReference>
<feature type="domain" description="RNA polymerase Rpb5 N-terminal" evidence="6">
    <location>
        <begin position="5"/>
        <end position="67"/>
    </location>
</feature>
<dbReference type="GO" id="GO:0006366">
    <property type="term" value="P:transcription by RNA polymerase II"/>
    <property type="evidence" value="ECO:0007669"/>
    <property type="project" value="TreeGrafter"/>
</dbReference>
<keyword evidence="2" id="KW-0804">Transcription</keyword>
<evidence type="ECO:0000259" key="5">
    <source>
        <dbReference type="Pfam" id="PF01191"/>
    </source>
</evidence>
<dbReference type="OrthoDB" id="248779at2759"/>
<dbReference type="GO" id="GO:0006362">
    <property type="term" value="P:transcription elongation by RNA polymerase I"/>
    <property type="evidence" value="ECO:0007669"/>
    <property type="project" value="TreeGrafter"/>
</dbReference>
<dbReference type="GO" id="GO:0005736">
    <property type="term" value="C:RNA polymerase I complex"/>
    <property type="evidence" value="ECO:0007669"/>
    <property type="project" value="TreeGrafter"/>
</dbReference>
<dbReference type="Gene3D" id="3.40.1340.10">
    <property type="entry name" value="RNA polymerase, Rpb5, N-terminal domain"/>
    <property type="match status" value="1"/>
</dbReference>
<evidence type="ECO:0000256" key="4">
    <source>
        <dbReference type="ARBA" id="ARBA00025765"/>
    </source>
</evidence>
<dbReference type="InterPro" id="IPR000783">
    <property type="entry name" value="RNA_pol_subH/Rpb5_C"/>
</dbReference>
<keyword evidence="3" id="KW-0539">Nucleus</keyword>
<dbReference type="Pfam" id="PF03871">
    <property type="entry name" value="RNA_pol_Rpb5_N"/>
    <property type="match status" value="1"/>
</dbReference>
<accession>A0A2P5FSY4</accession>
<dbReference type="InterPro" id="IPR035913">
    <property type="entry name" value="RPB5-like_sf"/>
</dbReference>
<keyword evidence="8" id="KW-1185">Reference proteome</keyword>
<comment type="subcellular location">
    <subcellularLocation>
        <location evidence="1">Nucleus</location>
    </subcellularLocation>
</comment>
<dbReference type="AlphaFoldDB" id="A0A2P5FSY4"/>
<proteinExistence type="inferred from homology"/>
<comment type="similarity">
    <text evidence="4">Belongs to the archaeal Rpo5/eukaryotic RPB5 RNA polymerase subunit family.</text>
</comment>
<evidence type="ECO:0000313" key="8">
    <source>
        <dbReference type="Proteomes" id="UP000237000"/>
    </source>
</evidence>
<dbReference type="PANTHER" id="PTHR10535:SF0">
    <property type="entry name" value="DNA-DIRECTED RNA POLYMERASES I, II, AND III SUBUNIT RPABC1"/>
    <property type="match status" value="1"/>
</dbReference>
<dbReference type="GO" id="GO:0003677">
    <property type="term" value="F:DNA binding"/>
    <property type="evidence" value="ECO:0007669"/>
    <property type="project" value="InterPro"/>
</dbReference>
<dbReference type="STRING" id="63057.A0A2P5FSY4"/>
<evidence type="ECO:0000256" key="1">
    <source>
        <dbReference type="ARBA" id="ARBA00004123"/>
    </source>
</evidence>
<reference evidence="8" key="1">
    <citation type="submission" date="2016-06" db="EMBL/GenBank/DDBJ databases">
        <title>Parallel loss of symbiosis genes in relatives of nitrogen-fixing non-legume Parasponia.</title>
        <authorList>
            <person name="Van Velzen R."/>
            <person name="Holmer R."/>
            <person name="Bu F."/>
            <person name="Rutten L."/>
            <person name="Van Zeijl A."/>
            <person name="Liu W."/>
            <person name="Santuari L."/>
            <person name="Cao Q."/>
            <person name="Sharma T."/>
            <person name="Shen D."/>
            <person name="Roswanjaya Y."/>
            <person name="Wardhani T."/>
            <person name="Kalhor M.S."/>
            <person name="Jansen J."/>
            <person name="Van den Hoogen J."/>
            <person name="Gungor B."/>
            <person name="Hartog M."/>
            <person name="Hontelez J."/>
            <person name="Verver J."/>
            <person name="Yang W.-C."/>
            <person name="Schijlen E."/>
            <person name="Repin R."/>
            <person name="Schilthuizen M."/>
            <person name="Schranz E."/>
            <person name="Heidstra R."/>
            <person name="Miyata K."/>
            <person name="Fedorova E."/>
            <person name="Kohlen W."/>
            <person name="Bisseling T."/>
            <person name="Smit S."/>
            <person name="Geurts R."/>
        </authorList>
    </citation>
    <scope>NUCLEOTIDE SEQUENCE [LARGE SCALE GENOMIC DNA]</scope>
    <source>
        <strain evidence="8">cv. RG33-2</strain>
    </source>
</reference>
<dbReference type="SUPFAM" id="SSF55287">
    <property type="entry name" value="RPB5-like RNA polymerase subunit"/>
    <property type="match status" value="1"/>
</dbReference>
<dbReference type="InParanoid" id="A0A2P5FSY4"/>
<dbReference type="EMBL" id="JXTC01000011">
    <property type="protein sequence ID" value="POO00882.1"/>
    <property type="molecule type" value="Genomic_DNA"/>
</dbReference>
<sequence>MVLDEAETTKLFSVRRTLMEMLKARNYLVADYEIEMTKQQFMEKYGENMTRKDLIINKARRNDSSDQEEELLFNVTEHVLVPKHQVLTDEQKKALLEKYRVKQSQNTWGNLNIN</sequence>
<dbReference type="GO" id="GO:0042797">
    <property type="term" value="P:tRNA transcription by RNA polymerase III"/>
    <property type="evidence" value="ECO:0007669"/>
    <property type="project" value="TreeGrafter"/>
</dbReference>
<evidence type="ECO:0000259" key="6">
    <source>
        <dbReference type="Pfam" id="PF03871"/>
    </source>
</evidence>
<dbReference type="InterPro" id="IPR005571">
    <property type="entry name" value="RNA_pol_Rpb5_N"/>
</dbReference>
<dbReference type="GO" id="GO:0005666">
    <property type="term" value="C:RNA polymerase III complex"/>
    <property type="evidence" value="ECO:0007669"/>
    <property type="project" value="TreeGrafter"/>
</dbReference>
<feature type="domain" description="RNA polymerase subunit H/Rpb5 C-terminal" evidence="5">
    <location>
        <begin position="73"/>
        <end position="105"/>
    </location>
</feature>
<protein>
    <submittedName>
        <fullName evidence="7">DNA-directed RNA polymerase RPB5 subunit, eukaryote/virus</fullName>
    </submittedName>
</protein>